<keyword evidence="3" id="KW-1185">Reference proteome</keyword>
<gene>
    <name evidence="2" type="ORF">LMG24238_00418</name>
</gene>
<evidence type="ECO:0000313" key="2">
    <source>
        <dbReference type="EMBL" id="CAB3642623.1"/>
    </source>
</evidence>
<dbReference type="Proteomes" id="UP000494255">
    <property type="component" value="Unassembled WGS sequence"/>
</dbReference>
<accession>A0A6J4ZTM5</accession>
<evidence type="ECO:0000313" key="3">
    <source>
        <dbReference type="Proteomes" id="UP000494255"/>
    </source>
</evidence>
<proteinExistence type="predicted"/>
<evidence type="ECO:0000256" key="1">
    <source>
        <dbReference type="SAM" id="MobiDB-lite"/>
    </source>
</evidence>
<name>A0A6J4ZTM5_9BURK</name>
<organism evidence="2 3">
    <name type="scientific">Paraburkholderia sediminicola</name>
    <dbReference type="NCBI Taxonomy" id="458836"/>
    <lineage>
        <taxon>Bacteria</taxon>
        <taxon>Pseudomonadati</taxon>
        <taxon>Pseudomonadota</taxon>
        <taxon>Betaproteobacteria</taxon>
        <taxon>Burkholderiales</taxon>
        <taxon>Burkholderiaceae</taxon>
        <taxon>Paraburkholderia</taxon>
    </lineage>
</organism>
<feature type="region of interest" description="Disordered" evidence="1">
    <location>
        <begin position="1"/>
        <end position="23"/>
    </location>
</feature>
<protein>
    <submittedName>
        <fullName evidence="2">Uncharacterized protein</fullName>
    </submittedName>
</protein>
<dbReference type="EMBL" id="CADIKC010000001">
    <property type="protein sequence ID" value="CAB3642623.1"/>
    <property type="molecule type" value="Genomic_DNA"/>
</dbReference>
<reference evidence="2 3" key="1">
    <citation type="submission" date="2020-04" db="EMBL/GenBank/DDBJ databases">
        <authorList>
            <person name="De Canck E."/>
        </authorList>
    </citation>
    <scope>NUCLEOTIDE SEQUENCE [LARGE SCALE GENOMIC DNA]</scope>
    <source>
        <strain evidence="2 3">LMG 24238</strain>
    </source>
</reference>
<dbReference type="AlphaFoldDB" id="A0A6J4ZTM5"/>
<sequence>MTARSSGMRKAAIAVSPHAQRVNDRVQQDFKKNATTFRGTGTPPLPHT</sequence>